<organism evidence="1 2">
    <name type="scientific">Corallococcus sicarius</name>
    <dbReference type="NCBI Taxonomy" id="2316726"/>
    <lineage>
        <taxon>Bacteria</taxon>
        <taxon>Pseudomonadati</taxon>
        <taxon>Myxococcota</taxon>
        <taxon>Myxococcia</taxon>
        <taxon>Myxococcales</taxon>
        <taxon>Cystobacterineae</taxon>
        <taxon>Myxococcaceae</taxon>
        <taxon>Corallococcus</taxon>
    </lineage>
</organism>
<dbReference type="OrthoDB" id="3671061at2"/>
<dbReference type="AlphaFoldDB" id="A0A3A8NRL4"/>
<dbReference type="Pfam" id="PF20181">
    <property type="entry name" value="DUF6544"/>
    <property type="match status" value="1"/>
</dbReference>
<gene>
    <name evidence="1" type="ORF">D7X12_04430</name>
</gene>
<accession>A0A3A8NRL4</accession>
<reference evidence="2" key="1">
    <citation type="submission" date="2018-09" db="EMBL/GenBank/DDBJ databases">
        <authorList>
            <person name="Livingstone P.G."/>
            <person name="Whitworth D.E."/>
        </authorList>
    </citation>
    <scope>NUCLEOTIDE SEQUENCE [LARGE SCALE GENOMIC DNA]</scope>
    <source>
        <strain evidence="2">CA040B</strain>
    </source>
</reference>
<keyword evidence="2" id="KW-1185">Reference proteome</keyword>
<dbReference type="EMBL" id="RAWG01000017">
    <property type="protein sequence ID" value="RKH46848.1"/>
    <property type="molecule type" value="Genomic_DNA"/>
</dbReference>
<sequence>MSLISGTSLGHLFHQEVQDELAKHPASPTGVLTEQDLVALPEPVRRYFRASGFVGRPRVVNLRLEWEHLRLKRSREVDWMELECEQFNSVPQPVRIVLMRTKLAGLVPFEGRDKYQEGHGNMLVRVGRVFTVADAKGSPMDASGLVTVLAEALLAPSYALQPYASWQPVDATCARARFTFGGISVSGTFHFNDADELVRFDTEDRWQDGHPPRKVPWSANLGAYRRDDGLRFPTTLSATWHEPGGDFTYVEGTLRGLTYNVKG</sequence>
<comment type="caution">
    <text evidence="1">The sequence shown here is derived from an EMBL/GenBank/DDBJ whole genome shotgun (WGS) entry which is preliminary data.</text>
</comment>
<protein>
    <submittedName>
        <fullName evidence="1">Uncharacterized protein</fullName>
    </submittedName>
</protein>
<evidence type="ECO:0000313" key="2">
    <source>
        <dbReference type="Proteomes" id="UP000273405"/>
    </source>
</evidence>
<dbReference type="RefSeq" id="WP_120624015.1">
    <property type="nucleotide sequence ID" value="NZ_RAWG01000017.1"/>
</dbReference>
<dbReference type="InterPro" id="IPR046674">
    <property type="entry name" value="DUF6544"/>
</dbReference>
<name>A0A3A8NRL4_9BACT</name>
<evidence type="ECO:0000313" key="1">
    <source>
        <dbReference type="EMBL" id="RKH46848.1"/>
    </source>
</evidence>
<proteinExistence type="predicted"/>
<dbReference type="Proteomes" id="UP000273405">
    <property type="component" value="Unassembled WGS sequence"/>
</dbReference>